<comment type="similarity">
    <text evidence="4">Belongs to the L/F-transferase family.</text>
</comment>
<keyword evidence="7" id="KW-1185">Reference proteome</keyword>
<keyword evidence="3 4" id="KW-0012">Acyltransferase</keyword>
<keyword evidence="1 4" id="KW-0963">Cytoplasm</keyword>
<dbReference type="HAMAP" id="MF_00688">
    <property type="entry name" value="Leu_Phe_trans"/>
    <property type="match status" value="1"/>
</dbReference>
<evidence type="ECO:0000313" key="6">
    <source>
        <dbReference type="EMBL" id="MBR9653375.1"/>
    </source>
</evidence>
<evidence type="ECO:0000313" key="7">
    <source>
        <dbReference type="Proteomes" id="UP001195941"/>
    </source>
</evidence>
<comment type="catalytic activity">
    <reaction evidence="4">
        <text>N-terminal L-arginyl-[protein] + L-leucyl-tRNA(Leu) = N-terminal L-leucyl-L-arginyl-[protein] + tRNA(Leu) + H(+)</text>
        <dbReference type="Rhea" id="RHEA:50416"/>
        <dbReference type="Rhea" id="RHEA-COMP:9613"/>
        <dbReference type="Rhea" id="RHEA-COMP:9622"/>
        <dbReference type="Rhea" id="RHEA-COMP:12672"/>
        <dbReference type="Rhea" id="RHEA-COMP:12673"/>
        <dbReference type="ChEBI" id="CHEBI:15378"/>
        <dbReference type="ChEBI" id="CHEBI:64719"/>
        <dbReference type="ChEBI" id="CHEBI:78442"/>
        <dbReference type="ChEBI" id="CHEBI:78494"/>
        <dbReference type="ChEBI" id="CHEBI:133044"/>
        <dbReference type="EC" id="2.3.2.6"/>
    </reaction>
</comment>
<dbReference type="PANTHER" id="PTHR30098">
    <property type="entry name" value="LEUCYL/PHENYLALANYL-TRNA--PROTEIN TRANSFERASE"/>
    <property type="match status" value="1"/>
</dbReference>
<comment type="caution">
    <text evidence="6">The sequence shown here is derived from an EMBL/GenBank/DDBJ whole genome shotgun (WGS) entry which is preliminary data.</text>
</comment>
<reference evidence="6 7" key="1">
    <citation type="journal article" date="2021" name="Arch. Microbiol.">
        <title>Thalassobius aquimarinus sp. nov., isolated from the Sea of Japan seashore.</title>
        <authorList>
            <person name="Kurilenko V.V."/>
            <person name="Romanenko L.A."/>
            <person name="Chernysheva N.Y."/>
            <person name="Velansky P.V."/>
            <person name="Tekutyeva L.A."/>
            <person name="Isaeva M.P."/>
            <person name="Mikhailov V.V."/>
        </authorList>
    </citation>
    <scope>NUCLEOTIDE SEQUENCE [LARGE SCALE GENOMIC DNA]</scope>
    <source>
        <strain evidence="6 7">KMM 8518</strain>
    </source>
</reference>
<evidence type="ECO:0000256" key="1">
    <source>
        <dbReference type="ARBA" id="ARBA00022490"/>
    </source>
</evidence>
<gene>
    <name evidence="4" type="primary">aat</name>
    <name evidence="6" type="ORF">IT775_19840</name>
</gene>
<dbReference type="GO" id="GO:0008914">
    <property type="term" value="F:leucyl-tRNA--protein transferase activity"/>
    <property type="evidence" value="ECO:0007669"/>
    <property type="project" value="UniProtKB-EC"/>
</dbReference>
<dbReference type="EMBL" id="JADMKU010000028">
    <property type="protein sequence ID" value="MBR9653375.1"/>
    <property type="molecule type" value="Genomic_DNA"/>
</dbReference>
<dbReference type="Pfam" id="PF03588">
    <property type="entry name" value="Leu_Phe_trans"/>
    <property type="match status" value="1"/>
</dbReference>
<organism evidence="6 7">
    <name type="scientific">Thalassovita aquimarina</name>
    <dbReference type="NCBI Taxonomy" id="2785917"/>
    <lineage>
        <taxon>Bacteria</taxon>
        <taxon>Pseudomonadati</taxon>
        <taxon>Pseudomonadota</taxon>
        <taxon>Alphaproteobacteria</taxon>
        <taxon>Rhodobacterales</taxon>
        <taxon>Roseobacteraceae</taxon>
        <taxon>Thalassovita</taxon>
    </lineage>
</organism>
<feature type="compositionally biased region" description="Polar residues" evidence="5">
    <location>
        <begin position="229"/>
        <end position="242"/>
    </location>
</feature>
<proteinExistence type="inferred from homology"/>
<comment type="catalytic activity">
    <reaction evidence="4">
        <text>N-terminal L-lysyl-[protein] + L-leucyl-tRNA(Leu) = N-terminal L-leucyl-L-lysyl-[protein] + tRNA(Leu) + H(+)</text>
        <dbReference type="Rhea" id="RHEA:12340"/>
        <dbReference type="Rhea" id="RHEA-COMP:9613"/>
        <dbReference type="Rhea" id="RHEA-COMP:9622"/>
        <dbReference type="Rhea" id="RHEA-COMP:12670"/>
        <dbReference type="Rhea" id="RHEA-COMP:12671"/>
        <dbReference type="ChEBI" id="CHEBI:15378"/>
        <dbReference type="ChEBI" id="CHEBI:65249"/>
        <dbReference type="ChEBI" id="CHEBI:78442"/>
        <dbReference type="ChEBI" id="CHEBI:78494"/>
        <dbReference type="ChEBI" id="CHEBI:133043"/>
        <dbReference type="EC" id="2.3.2.6"/>
    </reaction>
</comment>
<comment type="function">
    <text evidence="4">Functions in the N-end rule pathway of protein degradation where it conjugates Leu, Phe and, less efficiently, Met from aminoacyl-tRNAs to the N-termini of proteins containing an N-terminal arginine or lysine.</text>
</comment>
<dbReference type="Proteomes" id="UP001195941">
    <property type="component" value="Unassembled WGS sequence"/>
</dbReference>
<accession>A0ABS5HWS5</accession>
<protein>
    <recommendedName>
        <fullName evidence="4">Leucyl/phenylalanyl-tRNA--protein transferase</fullName>
        <ecNumber evidence="4">2.3.2.6</ecNumber>
    </recommendedName>
    <alternativeName>
        <fullName evidence="4">L/F-transferase</fullName>
    </alternativeName>
    <alternativeName>
        <fullName evidence="4">Leucyltransferase</fullName>
    </alternativeName>
    <alternativeName>
        <fullName evidence="4">Phenyalanyltransferase</fullName>
    </alternativeName>
</protein>
<comment type="subcellular location">
    <subcellularLocation>
        <location evidence="4">Cytoplasm</location>
    </subcellularLocation>
</comment>
<dbReference type="Gene3D" id="3.40.630.70">
    <property type="entry name" value="Leucyl/phenylalanyl-tRNA-protein transferase, C-terminal domain"/>
    <property type="match status" value="1"/>
</dbReference>
<feature type="region of interest" description="Disordered" evidence="5">
    <location>
        <begin position="222"/>
        <end position="242"/>
    </location>
</feature>
<dbReference type="SUPFAM" id="SSF55729">
    <property type="entry name" value="Acyl-CoA N-acyltransferases (Nat)"/>
    <property type="match status" value="1"/>
</dbReference>
<name>A0ABS5HWS5_9RHOB</name>
<sequence length="242" mass="27045">MWAKALAAGAERARRPRLGQKAHVPVKDDRDPFLTPELLLSAYASGVFPMSEGRDDPEVFWVDPKLRGIFPLDHFHISRSLARRMRRGGFGVSVNADFEGVLRGCADREDTWISGVIHDLYMQLHRLGHAHSLEVWMESELVGGVYGVTLGRAFFGESMFSRRTDASKIALAYLVDRLKLAGFTLFDTQFITPHLASLGAIEIPRARYHLLLEEALQGQADFTAPDLPQSPSDVIQRNTQTS</sequence>
<comment type="catalytic activity">
    <reaction evidence="4">
        <text>L-phenylalanyl-tRNA(Phe) + an N-terminal L-alpha-aminoacyl-[protein] = an N-terminal L-phenylalanyl-L-alpha-aminoacyl-[protein] + tRNA(Phe)</text>
        <dbReference type="Rhea" id="RHEA:43632"/>
        <dbReference type="Rhea" id="RHEA-COMP:9668"/>
        <dbReference type="Rhea" id="RHEA-COMP:9699"/>
        <dbReference type="Rhea" id="RHEA-COMP:10636"/>
        <dbReference type="Rhea" id="RHEA-COMP:10637"/>
        <dbReference type="ChEBI" id="CHEBI:78442"/>
        <dbReference type="ChEBI" id="CHEBI:78531"/>
        <dbReference type="ChEBI" id="CHEBI:78597"/>
        <dbReference type="ChEBI" id="CHEBI:83561"/>
        <dbReference type="EC" id="2.3.2.6"/>
    </reaction>
</comment>
<evidence type="ECO:0000256" key="3">
    <source>
        <dbReference type="ARBA" id="ARBA00023315"/>
    </source>
</evidence>
<dbReference type="InterPro" id="IPR042203">
    <property type="entry name" value="Leu/Phe-tRNA_Trfase_C"/>
</dbReference>
<dbReference type="NCBIfam" id="TIGR00667">
    <property type="entry name" value="aat"/>
    <property type="match status" value="1"/>
</dbReference>
<dbReference type="InterPro" id="IPR004616">
    <property type="entry name" value="Leu/Phe-tRNA_Trfase"/>
</dbReference>
<dbReference type="EC" id="2.3.2.6" evidence="4"/>
<dbReference type="PANTHER" id="PTHR30098:SF2">
    <property type="entry name" value="LEUCYL_PHENYLALANYL-TRNA--PROTEIN TRANSFERASE"/>
    <property type="match status" value="1"/>
</dbReference>
<dbReference type="InterPro" id="IPR016181">
    <property type="entry name" value="Acyl_CoA_acyltransferase"/>
</dbReference>
<evidence type="ECO:0000256" key="4">
    <source>
        <dbReference type="HAMAP-Rule" id="MF_00688"/>
    </source>
</evidence>
<keyword evidence="2 4" id="KW-0808">Transferase</keyword>
<evidence type="ECO:0000256" key="2">
    <source>
        <dbReference type="ARBA" id="ARBA00022679"/>
    </source>
</evidence>
<evidence type="ECO:0000256" key="5">
    <source>
        <dbReference type="SAM" id="MobiDB-lite"/>
    </source>
</evidence>